<comment type="caution">
    <text evidence="1">The sequence shown here is derived from an EMBL/GenBank/DDBJ whole genome shotgun (WGS) entry which is preliminary data.</text>
</comment>
<dbReference type="InterPro" id="IPR027266">
    <property type="entry name" value="TrmE/GcvT-like"/>
</dbReference>
<accession>A0AAE3D333</accession>
<evidence type="ECO:0000313" key="2">
    <source>
        <dbReference type="Proteomes" id="UP001196509"/>
    </source>
</evidence>
<dbReference type="GO" id="GO:1901053">
    <property type="term" value="P:sarcosine catabolic process"/>
    <property type="evidence" value="ECO:0007669"/>
    <property type="project" value="InterPro"/>
</dbReference>
<reference evidence="1" key="1">
    <citation type="submission" date="2021-08" db="EMBL/GenBank/DDBJ databases">
        <title>Hoeflea bacterium WL0058 sp. nov., isolated from the sediment.</title>
        <authorList>
            <person name="Wang L."/>
            <person name="Zhang D."/>
        </authorList>
    </citation>
    <scope>NUCLEOTIDE SEQUENCE</scope>
    <source>
        <strain evidence="1">WL0058</strain>
    </source>
</reference>
<dbReference type="EMBL" id="JAICBX010000003">
    <property type="protein sequence ID" value="MBW8639218.1"/>
    <property type="molecule type" value="Genomic_DNA"/>
</dbReference>
<dbReference type="NCBIfam" id="TIGR01375">
    <property type="entry name" value="soxG"/>
    <property type="match status" value="1"/>
</dbReference>
<organism evidence="1 2">
    <name type="scientific">Flavimaribacter sediminis</name>
    <dbReference type="NCBI Taxonomy" id="2865987"/>
    <lineage>
        <taxon>Bacteria</taxon>
        <taxon>Pseudomonadati</taxon>
        <taxon>Pseudomonadota</taxon>
        <taxon>Alphaproteobacteria</taxon>
        <taxon>Hyphomicrobiales</taxon>
        <taxon>Rhizobiaceae</taxon>
        <taxon>Flavimaribacter</taxon>
    </lineage>
</organism>
<keyword evidence="2" id="KW-1185">Reference proteome</keyword>
<gene>
    <name evidence="1" type="ORF">K1W69_18630</name>
</gene>
<dbReference type="InterPro" id="IPR006280">
    <property type="entry name" value="SoxG_het"/>
</dbReference>
<evidence type="ECO:0000313" key="1">
    <source>
        <dbReference type="EMBL" id="MBW8639218.1"/>
    </source>
</evidence>
<protein>
    <submittedName>
        <fullName evidence="1">Sarcosine oxidase subunit gamma</fullName>
    </submittedName>
</protein>
<dbReference type="Gene3D" id="3.30.70.1520">
    <property type="entry name" value="Heterotetrameric sarcosine oxidase"/>
    <property type="match status" value="1"/>
</dbReference>
<dbReference type="GO" id="GO:0008115">
    <property type="term" value="F:sarcosine oxidase activity"/>
    <property type="evidence" value="ECO:0007669"/>
    <property type="project" value="InterPro"/>
</dbReference>
<dbReference type="Pfam" id="PF04268">
    <property type="entry name" value="SoxG"/>
    <property type="match status" value="1"/>
</dbReference>
<dbReference type="Gene3D" id="3.30.1360.120">
    <property type="entry name" value="Probable tRNA modification gtpase trme, domain 1"/>
    <property type="match status" value="1"/>
</dbReference>
<dbReference type="AlphaFoldDB" id="A0AAE3D333"/>
<dbReference type="Proteomes" id="UP001196509">
    <property type="component" value="Unassembled WGS sequence"/>
</dbReference>
<dbReference type="InterPro" id="IPR007375">
    <property type="entry name" value="SoxG"/>
</dbReference>
<proteinExistence type="predicted"/>
<name>A0AAE3D333_9HYPH</name>
<dbReference type="SUPFAM" id="SSF103025">
    <property type="entry name" value="Folate-binding domain"/>
    <property type="match status" value="1"/>
</dbReference>
<dbReference type="RefSeq" id="WP_220229918.1">
    <property type="nucleotide sequence ID" value="NZ_JAICBX010000003.1"/>
</dbReference>
<sequence>MVETAAMILPHEGNAAGTGVVTITPAAFASRLSIRARAEAVAPLSRALGVKLPDAPKTSAKSRNGKRTALWLGPDEWLVIDEAGADLMAPCAKVKQLHAAVDISHRNVALIVSGKGAEAALKAGCPQNLSLEAFPVGACSRTMLGKVEVVLVRDDAETFRVEHWRSFSDYVFGFLAEAIRDPVI</sequence>